<feature type="domain" description="Reverse transcriptase Ty1/copia-type" evidence="4">
    <location>
        <begin position="742"/>
        <end position="892"/>
    </location>
</feature>
<keyword evidence="3" id="KW-1133">Transmembrane helix</keyword>
<keyword evidence="1" id="KW-0645">Protease</keyword>
<evidence type="ECO:0000259" key="7">
    <source>
        <dbReference type="Pfam" id="PF25597"/>
    </source>
</evidence>
<dbReference type="InterPro" id="IPR013103">
    <property type="entry name" value="RVT_2"/>
</dbReference>
<keyword evidence="3" id="KW-0812">Transmembrane</keyword>
<keyword evidence="1" id="KW-0064">Aspartyl protease</keyword>
<dbReference type="Pfam" id="PF13976">
    <property type="entry name" value="gag_pre-integrs"/>
    <property type="match status" value="1"/>
</dbReference>
<dbReference type="InterPro" id="IPR054722">
    <property type="entry name" value="PolX-like_BBD"/>
</dbReference>
<sequence length="1196" mass="132712">MRITWLQEADIPEVDRVQWRKIDAQLCSVLWQSVDPGFFFIFRPIKLVLNFGLRPKDYTRMISSVFIRWLLLLSIQPTGLGSIYLYWQIASLKEQFLTVMPLTPDVGAQQTQLDKFFMVLTLIGLRPDLEPIRDQILGSSSVPSLDDVFARLLRISSTQTLPSDSASDSSVLVSQTTSRGGRSGTRGRGQRPHCTYCNKLGHTRDRCYQLHGRPPRTAHMAQSSDSPLPQPPSSSASQTSQASIASVAQPGNASACLTHTSSLGPWILDSGASDHLSGNKDLFSSITTTSDLPTVTLANGSQTVAKGIGLALPLPSLPLTSVLYTPECPFNLISISKITRTLNCSITFSDKFVTLQDRSTGKTIGIGRESQGLYHLTSDSSPAVCISTDAPLLIHNRLGHPSLSKFQKMVPRFSTLSSLPCESCQLGKHTRVSFPKRLNNRAKSPFELVHTDVWGPCRTASTLGFQYFVTFIDDYSRSQFTSFMSHHGILHQSSCAHTPQQNGVAERKNRHLVETARTLLLHNHIPHSLLFPDQPLYFLPPRVFGCTCFVHILTPGQDKLSAKAMKCLFLGYSRLQKGYRCYSLETHRYFISADVTFFEDSPFFSTTSESLPVSEVLPIPIVSPPDAMPPRPLQVYHRRPRVVAPLPFPEAPADSLPIPSASPAPALPSPNDLPIAVRKGTRSTRNPHPIYNFLSYHRLSSPYSAFVSAISSVSLPKSTHEALSHPGWRQAMVDEMAALHSNGTWDLVVLPSGKSTVGCRWVYAVKVGPDGQVDRLKARLVAKGYTQVYGSDYGDTFSPVAKIASVRLLSMAAMCSWPLYQLDIKNAFLHGDLAEEVYMEQPPGFVAQGESGLVCRLRRSLYGLKHTPRAWFSRFSSVVQEFGMLRSSDQDGIQKLKQHLFTHFQTKDLGKLKYFLGIEIAQSSSGVVLSQRKYALDILEETGMLDCKPVDTPMDPNVKLVPGQGEPLGDPGRYRRLVGKLNYLTITRPDISFPVSVVSQFLQSPCDSHWDAVIRILRYIKSTPGQGVLYENRGHTQVVGYTDADWAGSPTDRRSTSGYCVFIGGNLISWKSKKQDVVARSSAEAEYRAMALATCELIWLRHLLQELRFGKDEQMKLICDNQAALHIASNPVFHERTKHIEVDCHFIREKIASGCVATSFVNSNDQLADIFTKSLRGPRIKYICNKLGAYDVYAPA</sequence>
<dbReference type="InterPro" id="IPR025724">
    <property type="entry name" value="GAG-pre-integrase_dom"/>
</dbReference>
<dbReference type="Gene3D" id="3.30.420.10">
    <property type="entry name" value="Ribonuclease H-like superfamily/Ribonuclease H"/>
    <property type="match status" value="2"/>
</dbReference>
<feature type="domain" description="Retroviral polymerase SH3-like" evidence="7">
    <location>
        <begin position="546"/>
        <end position="608"/>
    </location>
</feature>
<evidence type="ECO:0000256" key="3">
    <source>
        <dbReference type="SAM" id="Phobius"/>
    </source>
</evidence>
<evidence type="ECO:0000313" key="9">
    <source>
        <dbReference type="Proteomes" id="UP000288805"/>
    </source>
</evidence>
<organism evidence="8 9">
    <name type="scientific">Vitis vinifera</name>
    <name type="common">Grape</name>
    <dbReference type="NCBI Taxonomy" id="29760"/>
    <lineage>
        <taxon>Eukaryota</taxon>
        <taxon>Viridiplantae</taxon>
        <taxon>Streptophyta</taxon>
        <taxon>Embryophyta</taxon>
        <taxon>Tracheophyta</taxon>
        <taxon>Spermatophyta</taxon>
        <taxon>Magnoliopsida</taxon>
        <taxon>eudicotyledons</taxon>
        <taxon>Gunneridae</taxon>
        <taxon>Pentapetalae</taxon>
        <taxon>rosids</taxon>
        <taxon>Vitales</taxon>
        <taxon>Vitaceae</taxon>
        <taxon>Viteae</taxon>
        <taxon>Vitis</taxon>
    </lineage>
</organism>
<dbReference type="EMBL" id="QGNW01001662">
    <property type="protein sequence ID" value="RVW33928.1"/>
    <property type="molecule type" value="Genomic_DNA"/>
</dbReference>
<feature type="region of interest" description="Disordered" evidence="2">
    <location>
        <begin position="208"/>
        <end position="244"/>
    </location>
</feature>
<dbReference type="Pfam" id="PF07727">
    <property type="entry name" value="RVT_2"/>
    <property type="match status" value="1"/>
</dbReference>
<dbReference type="Proteomes" id="UP000288805">
    <property type="component" value="Unassembled WGS sequence"/>
</dbReference>
<keyword evidence="1" id="KW-0378">Hydrolase</keyword>
<comment type="caution">
    <text evidence="8">The sequence shown here is derived from an EMBL/GenBank/DDBJ whole genome shotgun (WGS) entry which is preliminary data.</text>
</comment>
<evidence type="ECO:0000259" key="6">
    <source>
        <dbReference type="Pfam" id="PF22936"/>
    </source>
</evidence>
<feature type="compositionally biased region" description="Low complexity" evidence="2">
    <location>
        <begin position="163"/>
        <end position="180"/>
    </location>
</feature>
<evidence type="ECO:0000256" key="2">
    <source>
        <dbReference type="SAM" id="MobiDB-lite"/>
    </source>
</evidence>
<dbReference type="InterPro" id="IPR043502">
    <property type="entry name" value="DNA/RNA_pol_sf"/>
</dbReference>
<dbReference type="PANTHER" id="PTHR11439:SF484">
    <property type="entry name" value="REVERSE TRANSCRIPTASE TY1_COPIA-TYPE DOMAIN-CONTAINING PROTEIN"/>
    <property type="match status" value="1"/>
</dbReference>
<feature type="domain" description="GAG-pre-integrase" evidence="5">
    <location>
        <begin position="372"/>
        <end position="429"/>
    </location>
</feature>
<dbReference type="GO" id="GO:0003676">
    <property type="term" value="F:nucleic acid binding"/>
    <property type="evidence" value="ECO:0007669"/>
    <property type="project" value="InterPro"/>
</dbReference>
<keyword evidence="3" id="KW-0472">Membrane</keyword>
<dbReference type="CDD" id="cd09272">
    <property type="entry name" value="RNase_HI_RT_Ty1"/>
    <property type="match status" value="1"/>
</dbReference>
<protein>
    <submittedName>
        <fullName evidence="8">Retrovirus-related Pol polyprotein from transposon TNT 1-94</fullName>
    </submittedName>
</protein>
<name>A0A438DER4_VITVI</name>
<dbReference type="SUPFAM" id="SSF56672">
    <property type="entry name" value="DNA/RNA polymerases"/>
    <property type="match status" value="1"/>
</dbReference>
<evidence type="ECO:0000259" key="4">
    <source>
        <dbReference type="Pfam" id="PF07727"/>
    </source>
</evidence>
<feature type="transmembrane region" description="Helical" evidence="3">
    <location>
        <begin position="65"/>
        <end position="87"/>
    </location>
</feature>
<dbReference type="GO" id="GO:0004190">
    <property type="term" value="F:aspartic-type endopeptidase activity"/>
    <property type="evidence" value="ECO:0007669"/>
    <property type="project" value="UniProtKB-KW"/>
</dbReference>
<evidence type="ECO:0000313" key="8">
    <source>
        <dbReference type="EMBL" id="RVW33928.1"/>
    </source>
</evidence>
<evidence type="ECO:0000259" key="5">
    <source>
        <dbReference type="Pfam" id="PF13976"/>
    </source>
</evidence>
<accession>A0A438DER4</accession>
<dbReference type="InterPro" id="IPR057670">
    <property type="entry name" value="SH3_retrovirus"/>
</dbReference>
<dbReference type="Pfam" id="PF22936">
    <property type="entry name" value="Pol_BBD"/>
    <property type="match status" value="1"/>
</dbReference>
<evidence type="ECO:0000256" key="1">
    <source>
        <dbReference type="ARBA" id="ARBA00022750"/>
    </source>
</evidence>
<gene>
    <name evidence="8" type="primary">POLX_1282</name>
    <name evidence="8" type="ORF">CK203_082921</name>
</gene>
<feature type="domain" description="Retrovirus-related Pol polyprotein from transposon TNT 1-94-like beta-barrel" evidence="6">
    <location>
        <begin position="266"/>
        <end position="339"/>
    </location>
</feature>
<dbReference type="InterPro" id="IPR012337">
    <property type="entry name" value="RNaseH-like_sf"/>
</dbReference>
<reference evidence="8 9" key="1">
    <citation type="journal article" date="2018" name="PLoS Genet.">
        <title>Population sequencing reveals clonal diversity and ancestral inbreeding in the grapevine cultivar Chardonnay.</title>
        <authorList>
            <person name="Roach M.J."/>
            <person name="Johnson D.L."/>
            <person name="Bohlmann J."/>
            <person name="van Vuuren H.J."/>
            <person name="Jones S.J."/>
            <person name="Pretorius I.S."/>
            <person name="Schmidt S.A."/>
            <person name="Borneman A.R."/>
        </authorList>
    </citation>
    <scope>NUCLEOTIDE SEQUENCE [LARGE SCALE GENOMIC DNA]</scope>
    <source>
        <strain evidence="9">cv. Chardonnay</strain>
        <tissue evidence="8">Leaf</tissue>
    </source>
</reference>
<feature type="compositionally biased region" description="Low complexity" evidence="2">
    <location>
        <begin position="221"/>
        <end position="244"/>
    </location>
</feature>
<feature type="region of interest" description="Disordered" evidence="2">
    <location>
        <begin position="160"/>
        <end position="193"/>
    </location>
</feature>
<dbReference type="PANTHER" id="PTHR11439">
    <property type="entry name" value="GAG-POL-RELATED RETROTRANSPOSON"/>
    <property type="match status" value="1"/>
</dbReference>
<dbReference type="Pfam" id="PF25597">
    <property type="entry name" value="SH3_retrovirus"/>
    <property type="match status" value="1"/>
</dbReference>
<dbReference type="AlphaFoldDB" id="A0A438DER4"/>
<dbReference type="InterPro" id="IPR036397">
    <property type="entry name" value="RNaseH_sf"/>
</dbReference>
<dbReference type="SUPFAM" id="SSF53098">
    <property type="entry name" value="Ribonuclease H-like"/>
    <property type="match status" value="1"/>
</dbReference>
<proteinExistence type="predicted"/>